<feature type="non-terminal residue" evidence="1">
    <location>
        <position position="1"/>
    </location>
</feature>
<organism evidence="1">
    <name type="scientific">marine metagenome</name>
    <dbReference type="NCBI Taxonomy" id="408172"/>
    <lineage>
        <taxon>unclassified sequences</taxon>
        <taxon>metagenomes</taxon>
        <taxon>ecological metagenomes</taxon>
    </lineage>
</organism>
<protein>
    <submittedName>
        <fullName evidence="1">Uncharacterized protein</fullName>
    </submittedName>
</protein>
<evidence type="ECO:0000313" key="1">
    <source>
        <dbReference type="EMBL" id="SVD33118.1"/>
    </source>
</evidence>
<sequence length="76" mass="8421">PYTDGMSRTAVGPGAGVYPIRSSVDETEFILKRLAGCYGPPCADRVFRINHNPVPTGEFQELLLSFRMPPRLTESH</sequence>
<dbReference type="AlphaFoldDB" id="A0A382UHD5"/>
<name>A0A382UHD5_9ZZZZ</name>
<accession>A0A382UHD5</accession>
<gene>
    <name evidence="1" type="ORF">METZ01_LOCUS385972</name>
</gene>
<reference evidence="1" key="1">
    <citation type="submission" date="2018-05" db="EMBL/GenBank/DDBJ databases">
        <authorList>
            <person name="Lanie J.A."/>
            <person name="Ng W.-L."/>
            <person name="Kazmierczak K.M."/>
            <person name="Andrzejewski T.M."/>
            <person name="Davidsen T.M."/>
            <person name="Wayne K.J."/>
            <person name="Tettelin H."/>
            <person name="Glass J.I."/>
            <person name="Rusch D."/>
            <person name="Podicherti R."/>
            <person name="Tsui H.-C.T."/>
            <person name="Winkler M.E."/>
        </authorList>
    </citation>
    <scope>NUCLEOTIDE SEQUENCE</scope>
</reference>
<dbReference type="EMBL" id="UINC01143916">
    <property type="protein sequence ID" value="SVD33118.1"/>
    <property type="molecule type" value="Genomic_DNA"/>
</dbReference>
<proteinExistence type="predicted"/>